<sequence>MPAPLFANSSPPATGTNHHDDDGTISIASTWRSVRTESSTVHVQTVPIVLSSSGCGPDPLISVECQTIGDAGSVVRLSGSAAAARSAEPTSMMSWSRGKLFDVAELAAFVQRVEGPLSEMLMENLQSSAFDDWPLVNPRFGRVGIMHVSNKSVH</sequence>
<dbReference type="AlphaFoldDB" id="A0A1Y2HLG2"/>
<proteinExistence type="predicted"/>
<organism evidence="2 3">
    <name type="scientific">Catenaria anguillulae PL171</name>
    <dbReference type="NCBI Taxonomy" id="765915"/>
    <lineage>
        <taxon>Eukaryota</taxon>
        <taxon>Fungi</taxon>
        <taxon>Fungi incertae sedis</taxon>
        <taxon>Blastocladiomycota</taxon>
        <taxon>Blastocladiomycetes</taxon>
        <taxon>Blastocladiales</taxon>
        <taxon>Catenariaceae</taxon>
        <taxon>Catenaria</taxon>
    </lineage>
</organism>
<evidence type="ECO:0000313" key="3">
    <source>
        <dbReference type="Proteomes" id="UP000193411"/>
    </source>
</evidence>
<feature type="region of interest" description="Disordered" evidence="1">
    <location>
        <begin position="1"/>
        <end position="23"/>
    </location>
</feature>
<feature type="compositionally biased region" description="Polar residues" evidence="1">
    <location>
        <begin position="7"/>
        <end position="16"/>
    </location>
</feature>
<accession>A0A1Y2HLG2</accession>
<keyword evidence="3" id="KW-1185">Reference proteome</keyword>
<reference evidence="2 3" key="1">
    <citation type="submission" date="2016-07" db="EMBL/GenBank/DDBJ databases">
        <title>Pervasive Adenine N6-methylation of Active Genes in Fungi.</title>
        <authorList>
            <consortium name="DOE Joint Genome Institute"/>
            <person name="Mondo S.J."/>
            <person name="Dannebaum R.O."/>
            <person name="Kuo R.C."/>
            <person name="Labutti K."/>
            <person name="Haridas S."/>
            <person name="Kuo A."/>
            <person name="Salamov A."/>
            <person name="Ahrendt S.R."/>
            <person name="Lipzen A."/>
            <person name="Sullivan W."/>
            <person name="Andreopoulos W.B."/>
            <person name="Clum A."/>
            <person name="Lindquist E."/>
            <person name="Daum C."/>
            <person name="Ramamoorthy G.K."/>
            <person name="Gryganskyi A."/>
            <person name="Culley D."/>
            <person name="Magnuson J.K."/>
            <person name="James T.Y."/>
            <person name="O'Malley M.A."/>
            <person name="Stajich J.E."/>
            <person name="Spatafora J.W."/>
            <person name="Visel A."/>
            <person name="Grigoriev I.V."/>
        </authorList>
    </citation>
    <scope>NUCLEOTIDE SEQUENCE [LARGE SCALE GENOMIC DNA]</scope>
    <source>
        <strain evidence="2 3">PL171</strain>
    </source>
</reference>
<evidence type="ECO:0000256" key="1">
    <source>
        <dbReference type="SAM" id="MobiDB-lite"/>
    </source>
</evidence>
<protein>
    <submittedName>
        <fullName evidence="2">Uncharacterized protein</fullName>
    </submittedName>
</protein>
<comment type="caution">
    <text evidence="2">The sequence shown here is derived from an EMBL/GenBank/DDBJ whole genome shotgun (WGS) entry which is preliminary data.</text>
</comment>
<gene>
    <name evidence="2" type="ORF">BCR44DRAFT_166770</name>
</gene>
<dbReference type="Proteomes" id="UP000193411">
    <property type="component" value="Unassembled WGS sequence"/>
</dbReference>
<evidence type="ECO:0000313" key="2">
    <source>
        <dbReference type="EMBL" id="ORZ34814.1"/>
    </source>
</evidence>
<name>A0A1Y2HLG2_9FUNG</name>
<dbReference type="EMBL" id="MCFL01000026">
    <property type="protein sequence ID" value="ORZ34814.1"/>
    <property type="molecule type" value="Genomic_DNA"/>
</dbReference>